<dbReference type="SUPFAM" id="SSF53300">
    <property type="entry name" value="vWA-like"/>
    <property type="match status" value="1"/>
</dbReference>
<organism evidence="3 4">
    <name type="scientific">Hominiventricola filiformis</name>
    <dbReference type="NCBI Taxonomy" id="2885352"/>
    <lineage>
        <taxon>Bacteria</taxon>
        <taxon>Bacillati</taxon>
        <taxon>Bacillota</taxon>
        <taxon>Clostridia</taxon>
        <taxon>Lachnospirales</taxon>
        <taxon>Lachnospiraceae</taxon>
        <taxon>Hominiventricola</taxon>
    </lineage>
</organism>
<dbReference type="InterPro" id="IPR018698">
    <property type="entry name" value="VWA-like_dom"/>
</dbReference>
<accession>A0AAE3A6K1</accession>
<evidence type="ECO:0000259" key="2">
    <source>
        <dbReference type="Pfam" id="PF13203"/>
    </source>
</evidence>
<evidence type="ECO:0000313" key="3">
    <source>
        <dbReference type="EMBL" id="MCC2125218.1"/>
    </source>
</evidence>
<dbReference type="AlphaFoldDB" id="A0AAE3A6K1"/>
<feature type="domain" description="Putative metallopeptidase" evidence="2">
    <location>
        <begin position="19"/>
        <end position="107"/>
    </location>
</feature>
<keyword evidence="4" id="KW-1185">Reference proteome</keyword>
<evidence type="ECO:0000313" key="4">
    <source>
        <dbReference type="Proteomes" id="UP001198220"/>
    </source>
</evidence>
<dbReference type="Pfam" id="PF09967">
    <property type="entry name" value="DUF2201"/>
    <property type="match status" value="1"/>
</dbReference>
<reference evidence="3 4" key="1">
    <citation type="submission" date="2021-10" db="EMBL/GenBank/DDBJ databases">
        <title>Anaerobic single-cell dispensing facilitates the cultivation of human gut bacteria.</title>
        <authorList>
            <person name="Afrizal A."/>
        </authorList>
    </citation>
    <scope>NUCLEOTIDE SEQUENCE [LARGE SCALE GENOMIC DNA]</scope>
    <source>
        <strain evidence="3 4">CLA-AA-H276</strain>
    </source>
</reference>
<dbReference type="InterPro" id="IPR036465">
    <property type="entry name" value="vWFA_dom_sf"/>
</dbReference>
<sequence>MDIRDRKEQLATDILKLTRLRLQMKLPVMSGALLLPEWKYRNDGKSTGTDGICLYWNPEEVLRWFHDAPIQVERRYLHLVLHCLYLHPLREPAAEKTIWNLACDLMTEYRIDQMAVQEFQRPVPAERSRCYRKLQEAHIAFREQAVTIWLEADCTMQERKELETVFSGDDHALWKSGGMENNPIVRYEQMPGRAEQLRKQVEVIHRWRTIFEELPVREQEHKRQAGGSAGQQVQTMVPGEDREYDYCRFLQRYAVWGEELEPDMDSFDYLPYYYSRSYYDRLLMLEPLEYKDVQKLQEFVIAIDTSGSCSGALVQRFLQETWTIFQEREKFFAHMNIHIIQCDCVIQEHVKITCRDEWQQYLETIQIKGHGDTDFTPVFRLVDQLMEDGEFRHLKGLLYFTDGDGIYPDVEPVYETAFVFINQKLKKGKTPDWAYDLNLGLETESV</sequence>
<dbReference type="PANTHER" id="PTHR38730:SF1">
    <property type="entry name" value="SLL7028 PROTEIN"/>
    <property type="match status" value="1"/>
</dbReference>
<comment type="caution">
    <text evidence="3">The sequence shown here is derived from an EMBL/GenBank/DDBJ whole genome shotgun (WGS) entry which is preliminary data.</text>
</comment>
<dbReference type="PANTHER" id="PTHR38730">
    <property type="entry name" value="SLL7028 PROTEIN"/>
    <property type="match status" value="1"/>
</dbReference>
<dbReference type="RefSeq" id="WP_308458681.1">
    <property type="nucleotide sequence ID" value="NZ_JAJEPS010000002.1"/>
</dbReference>
<gene>
    <name evidence="3" type="ORF">LKD36_03380</name>
</gene>
<dbReference type="Proteomes" id="UP001198220">
    <property type="component" value="Unassembled WGS sequence"/>
</dbReference>
<feature type="domain" description="VWA-like" evidence="1">
    <location>
        <begin position="300"/>
        <end position="436"/>
    </location>
</feature>
<proteinExistence type="predicted"/>
<evidence type="ECO:0000259" key="1">
    <source>
        <dbReference type="Pfam" id="PF09967"/>
    </source>
</evidence>
<name>A0AAE3A6K1_9FIRM</name>
<dbReference type="Pfam" id="PF13203">
    <property type="entry name" value="DUF2201_N"/>
    <property type="match status" value="1"/>
</dbReference>
<protein>
    <submittedName>
        <fullName evidence="3">VWA-like domain-containing protein</fullName>
    </submittedName>
</protein>
<dbReference type="InterPro" id="IPR025154">
    <property type="entry name" value="Put_metallopeptidase_dom"/>
</dbReference>
<dbReference type="EMBL" id="JAJEPS010000002">
    <property type="protein sequence ID" value="MCC2125218.1"/>
    <property type="molecule type" value="Genomic_DNA"/>
</dbReference>